<protein>
    <submittedName>
        <fullName evidence="2">Low temperature requirement protein A</fullName>
    </submittedName>
</protein>
<feature type="transmembrane region" description="Helical" evidence="1">
    <location>
        <begin position="239"/>
        <end position="262"/>
    </location>
</feature>
<keyword evidence="1" id="KW-0812">Transmembrane</keyword>
<feature type="transmembrane region" description="Helical" evidence="1">
    <location>
        <begin position="314"/>
        <end position="332"/>
    </location>
</feature>
<dbReference type="PANTHER" id="PTHR36840">
    <property type="entry name" value="BLL5714 PROTEIN"/>
    <property type="match status" value="1"/>
</dbReference>
<keyword evidence="3" id="KW-1185">Reference proteome</keyword>
<evidence type="ECO:0000313" key="2">
    <source>
        <dbReference type="EMBL" id="MDG3013281.1"/>
    </source>
</evidence>
<dbReference type="RefSeq" id="WP_277834233.1">
    <property type="nucleotide sequence ID" value="NZ_JAAIVF010000006.1"/>
</dbReference>
<feature type="transmembrane region" description="Helical" evidence="1">
    <location>
        <begin position="60"/>
        <end position="81"/>
    </location>
</feature>
<feature type="transmembrane region" description="Helical" evidence="1">
    <location>
        <begin position="149"/>
        <end position="170"/>
    </location>
</feature>
<keyword evidence="1" id="KW-1133">Transmembrane helix</keyword>
<feature type="transmembrane region" description="Helical" evidence="1">
    <location>
        <begin position="274"/>
        <end position="294"/>
    </location>
</feature>
<comment type="caution">
    <text evidence="2">The sequence shown here is derived from an EMBL/GenBank/DDBJ whole genome shotgun (WGS) entry which is preliminary data.</text>
</comment>
<proteinExistence type="predicted"/>
<organism evidence="2 3">
    <name type="scientific">Speluncibacter jeojiensis</name>
    <dbReference type="NCBI Taxonomy" id="2710754"/>
    <lineage>
        <taxon>Bacteria</taxon>
        <taxon>Bacillati</taxon>
        <taxon>Actinomycetota</taxon>
        <taxon>Actinomycetes</taxon>
        <taxon>Mycobacteriales</taxon>
        <taxon>Speluncibacteraceae</taxon>
        <taxon>Speluncibacter</taxon>
    </lineage>
</organism>
<reference evidence="2" key="1">
    <citation type="submission" date="2022-08" db="EMBL/GenBank/DDBJ databases">
        <title>Genome analysis of Corynebacteriales strain.</title>
        <authorList>
            <person name="Lee S.D."/>
        </authorList>
    </citation>
    <scope>NUCLEOTIDE SEQUENCE</scope>
    <source>
        <strain evidence="2">D3-21</strain>
    </source>
</reference>
<accession>A0A9X4RFT1</accession>
<feature type="transmembrane region" description="Helical" evidence="1">
    <location>
        <begin position="370"/>
        <end position="389"/>
    </location>
</feature>
<gene>
    <name evidence="2" type="ORF">NVS88_01770</name>
</gene>
<dbReference type="Proteomes" id="UP001152755">
    <property type="component" value="Unassembled WGS sequence"/>
</dbReference>
<feature type="transmembrane region" description="Helical" evidence="1">
    <location>
        <begin position="93"/>
        <end position="112"/>
    </location>
</feature>
<keyword evidence="1" id="KW-0472">Membrane</keyword>
<dbReference type="AlphaFoldDB" id="A0A9X4RFT1"/>
<sequence>MSGHPLAPWRTAMRARDRSEQHRVSTPLELLFDLCFVVAVSQAAAQLHDALRDDRLGPGLLGYAMVFFAIWWAWMNFTWFASAYDTDDVPYRLLTLLQMAGVLVLAAGVPAALTHYDFTVITIGYVIMRVAMIGQWIRAAAEDPPGRPAALRYAVGIAVVQIGWVARLALPYPWDRIGFAVLVVAEMAVPAWAERGGRQTSWHPGHIPERYGGFTIIVLGEVILATLVGVQAVTGDHGVSASLLMIAIGALILVFALWWIYFTAGEVALETLRTALLWGYGHYFVFAAIAAIGAGLDTALNVAERSAQVPETDAAFTVAVPVAVVFAVLAVLHRITGTGTGLRVWAGCAGAVGVLAVASATGGLGLGGAVLGIGLVAAVVLTVSLVTTTGRRGVAVIARESVSGWGIGHEGGGR</sequence>
<evidence type="ECO:0000313" key="3">
    <source>
        <dbReference type="Proteomes" id="UP001152755"/>
    </source>
</evidence>
<dbReference type="PANTHER" id="PTHR36840:SF1">
    <property type="entry name" value="BLL5714 PROTEIN"/>
    <property type="match status" value="1"/>
</dbReference>
<feature type="transmembrane region" description="Helical" evidence="1">
    <location>
        <begin position="344"/>
        <end position="364"/>
    </location>
</feature>
<feature type="transmembrane region" description="Helical" evidence="1">
    <location>
        <begin position="214"/>
        <end position="233"/>
    </location>
</feature>
<dbReference type="InterPro" id="IPR010640">
    <property type="entry name" value="Low_temperature_requirement_A"/>
</dbReference>
<name>A0A9X4RFT1_9ACTN</name>
<feature type="transmembrane region" description="Helical" evidence="1">
    <location>
        <begin position="118"/>
        <end position="137"/>
    </location>
</feature>
<evidence type="ECO:0000256" key="1">
    <source>
        <dbReference type="SAM" id="Phobius"/>
    </source>
</evidence>
<dbReference type="Pfam" id="PF06772">
    <property type="entry name" value="LtrA"/>
    <property type="match status" value="1"/>
</dbReference>
<dbReference type="EMBL" id="JANRHA010000001">
    <property type="protein sequence ID" value="MDG3013281.1"/>
    <property type="molecule type" value="Genomic_DNA"/>
</dbReference>